<accession>A0A9D4SQM9</accession>
<dbReference type="EMBL" id="JABSTV010001254">
    <property type="protein sequence ID" value="KAH7939730.1"/>
    <property type="molecule type" value="Genomic_DNA"/>
</dbReference>
<dbReference type="VEuPathDB" id="VectorBase:RSAN_053506"/>
<evidence type="ECO:0000313" key="2">
    <source>
        <dbReference type="Proteomes" id="UP000821837"/>
    </source>
</evidence>
<dbReference type="Proteomes" id="UP000821837">
    <property type="component" value="Chromosome 8"/>
</dbReference>
<reference evidence="1" key="1">
    <citation type="journal article" date="2020" name="Cell">
        <title>Large-Scale Comparative Analyses of Tick Genomes Elucidate Their Genetic Diversity and Vector Capacities.</title>
        <authorList>
            <consortium name="Tick Genome and Microbiome Consortium (TIGMIC)"/>
            <person name="Jia N."/>
            <person name="Wang J."/>
            <person name="Shi W."/>
            <person name="Du L."/>
            <person name="Sun Y."/>
            <person name="Zhan W."/>
            <person name="Jiang J.F."/>
            <person name="Wang Q."/>
            <person name="Zhang B."/>
            <person name="Ji P."/>
            <person name="Bell-Sakyi L."/>
            <person name="Cui X.M."/>
            <person name="Yuan T.T."/>
            <person name="Jiang B.G."/>
            <person name="Yang W.F."/>
            <person name="Lam T.T."/>
            <person name="Chang Q.C."/>
            <person name="Ding S.J."/>
            <person name="Wang X.J."/>
            <person name="Zhu J.G."/>
            <person name="Ruan X.D."/>
            <person name="Zhao L."/>
            <person name="Wei J.T."/>
            <person name="Ye R.Z."/>
            <person name="Que T.C."/>
            <person name="Du C.H."/>
            <person name="Zhou Y.H."/>
            <person name="Cheng J.X."/>
            <person name="Dai P.F."/>
            <person name="Guo W.B."/>
            <person name="Han X.H."/>
            <person name="Huang E.J."/>
            <person name="Li L.F."/>
            <person name="Wei W."/>
            <person name="Gao Y.C."/>
            <person name="Liu J.Z."/>
            <person name="Shao H.Z."/>
            <person name="Wang X."/>
            <person name="Wang C.C."/>
            <person name="Yang T.C."/>
            <person name="Huo Q.B."/>
            <person name="Li W."/>
            <person name="Chen H.Y."/>
            <person name="Chen S.E."/>
            <person name="Zhou L.G."/>
            <person name="Ni X.B."/>
            <person name="Tian J.H."/>
            <person name="Sheng Y."/>
            <person name="Liu T."/>
            <person name="Pan Y.S."/>
            <person name="Xia L.Y."/>
            <person name="Li J."/>
            <person name="Zhao F."/>
            <person name="Cao W.C."/>
        </authorList>
    </citation>
    <scope>NUCLEOTIDE SEQUENCE</scope>
    <source>
        <strain evidence="1">Rsan-2018</strain>
    </source>
</reference>
<evidence type="ECO:0000313" key="1">
    <source>
        <dbReference type="EMBL" id="KAH7939730.1"/>
    </source>
</evidence>
<name>A0A9D4SQM9_RHISA</name>
<dbReference type="AlphaFoldDB" id="A0A9D4SQM9"/>
<organism evidence="1 2">
    <name type="scientific">Rhipicephalus sanguineus</name>
    <name type="common">Brown dog tick</name>
    <name type="synonym">Ixodes sanguineus</name>
    <dbReference type="NCBI Taxonomy" id="34632"/>
    <lineage>
        <taxon>Eukaryota</taxon>
        <taxon>Metazoa</taxon>
        <taxon>Ecdysozoa</taxon>
        <taxon>Arthropoda</taxon>
        <taxon>Chelicerata</taxon>
        <taxon>Arachnida</taxon>
        <taxon>Acari</taxon>
        <taxon>Parasitiformes</taxon>
        <taxon>Ixodida</taxon>
        <taxon>Ixodoidea</taxon>
        <taxon>Ixodidae</taxon>
        <taxon>Rhipicephalinae</taxon>
        <taxon>Rhipicephalus</taxon>
        <taxon>Rhipicephalus</taxon>
    </lineage>
</organism>
<reference evidence="1" key="2">
    <citation type="submission" date="2021-09" db="EMBL/GenBank/DDBJ databases">
        <authorList>
            <person name="Jia N."/>
            <person name="Wang J."/>
            <person name="Shi W."/>
            <person name="Du L."/>
            <person name="Sun Y."/>
            <person name="Zhan W."/>
            <person name="Jiang J."/>
            <person name="Wang Q."/>
            <person name="Zhang B."/>
            <person name="Ji P."/>
            <person name="Sakyi L.B."/>
            <person name="Cui X."/>
            <person name="Yuan T."/>
            <person name="Jiang B."/>
            <person name="Yang W."/>
            <person name="Lam T.T.-Y."/>
            <person name="Chang Q."/>
            <person name="Ding S."/>
            <person name="Wang X."/>
            <person name="Zhu J."/>
            <person name="Ruan X."/>
            <person name="Zhao L."/>
            <person name="Wei J."/>
            <person name="Que T."/>
            <person name="Du C."/>
            <person name="Cheng J."/>
            <person name="Dai P."/>
            <person name="Han X."/>
            <person name="Huang E."/>
            <person name="Gao Y."/>
            <person name="Liu J."/>
            <person name="Shao H."/>
            <person name="Ye R."/>
            <person name="Li L."/>
            <person name="Wei W."/>
            <person name="Wang X."/>
            <person name="Wang C."/>
            <person name="Huo Q."/>
            <person name="Li W."/>
            <person name="Guo W."/>
            <person name="Chen H."/>
            <person name="Chen S."/>
            <person name="Zhou L."/>
            <person name="Zhou L."/>
            <person name="Ni X."/>
            <person name="Tian J."/>
            <person name="Zhou Y."/>
            <person name="Sheng Y."/>
            <person name="Liu T."/>
            <person name="Pan Y."/>
            <person name="Xia L."/>
            <person name="Li J."/>
            <person name="Zhao F."/>
            <person name="Cao W."/>
        </authorList>
    </citation>
    <scope>NUCLEOTIDE SEQUENCE</scope>
    <source>
        <strain evidence="1">Rsan-2018</strain>
        <tissue evidence="1">Larvae</tissue>
    </source>
</reference>
<comment type="caution">
    <text evidence="1">The sequence shown here is derived from an EMBL/GenBank/DDBJ whole genome shotgun (WGS) entry which is preliminary data.</text>
</comment>
<gene>
    <name evidence="1" type="ORF">HPB52_016705</name>
</gene>
<sequence length="151" mass="17552">MYFNILMRRKFMQQGIGTSLSSAGVKPTVALLVSFTMAICKYRMHSGWSGDVTSSYESFTPIRYYDACEMRSSMVQQAQHDYAYIAITDRHVLLMYDTLDTLHDKLQEVFKTYNHPKHGLAVYDVDYDQYNTTCGTPAFHRLLQIVRFMNM</sequence>
<protein>
    <submittedName>
        <fullName evidence="1">Uncharacterized protein</fullName>
    </submittedName>
</protein>
<proteinExistence type="predicted"/>
<keyword evidence="2" id="KW-1185">Reference proteome</keyword>